<dbReference type="EMBL" id="JAAXYO010000154">
    <property type="protein sequence ID" value="MBU2788651.1"/>
    <property type="molecule type" value="Genomic_DNA"/>
</dbReference>
<sequence>MKRKIHTGNAIGVIVASLMIAVPAVAVAGPATSTTTGSTSCSCPTSCAAQKHFNNMAKVNLALGQPPNPSTSFAQGCLGSLDKLNISKLFSGGGLPSISSVLKSLEKKIINEACSAVTSTMNNEISQGNSILSFSLSPATLEKEALNGVTGTVLKAEQKGLNMGTSAVNDSTGSYVSEAGNIETDGKATVGSALSGDWVNNLY</sequence>
<evidence type="ECO:0000313" key="2">
    <source>
        <dbReference type="EMBL" id="MBU2788651.1"/>
    </source>
</evidence>
<reference evidence="2" key="1">
    <citation type="journal article" date="2021" name="ISME J.">
        <title>Genomic evolution of the class Acidithiobacillia: deep-branching Proteobacteria living in extreme acidic conditions.</title>
        <authorList>
            <person name="Moya-Beltran A."/>
            <person name="Beard S."/>
            <person name="Rojas-Villalobos C."/>
            <person name="Issotta F."/>
            <person name="Gallardo Y."/>
            <person name="Ulloa R."/>
            <person name="Giaveno A."/>
            <person name="Degli Esposti M."/>
            <person name="Johnson D.B."/>
            <person name="Quatrini R."/>
        </authorList>
    </citation>
    <scope>NUCLEOTIDE SEQUENCE</scope>
    <source>
        <strain evidence="2">VAN18-1</strain>
    </source>
</reference>
<name>A0AAE2YRC4_9PROT</name>
<feature type="chain" id="PRO_5041946198" evidence="1">
    <location>
        <begin position="29"/>
        <end position="203"/>
    </location>
</feature>
<dbReference type="AlphaFoldDB" id="A0AAE2YRC4"/>
<comment type="caution">
    <text evidence="2">The sequence shown here is derived from an EMBL/GenBank/DDBJ whole genome shotgun (WGS) entry which is preliminary data.</text>
</comment>
<organism evidence="2 3">
    <name type="scientific">Igneacidithiobacillus copahuensis</name>
    <dbReference type="NCBI Taxonomy" id="2724909"/>
    <lineage>
        <taxon>Bacteria</taxon>
        <taxon>Pseudomonadati</taxon>
        <taxon>Pseudomonadota</taxon>
        <taxon>Acidithiobacillia</taxon>
        <taxon>Acidithiobacillales</taxon>
        <taxon>Acidithiobacillaceae</taxon>
        <taxon>Igneacidithiobacillus</taxon>
    </lineage>
</organism>
<keyword evidence="3" id="KW-1185">Reference proteome</keyword>
<evidence type="ECO:0000313" key="3">
    <source>
        <dbReference type="Proteomes" id="UP001197378"/>
    </source>
</evidence>
<dbReference type="RefSeq" id="WP_215885705.1">
    <property type="nucleotide sequence ID" value="NZ_JAAXYO010000154.1"/>
</dbReference>
<gene>
    <name evidence="2" type="ORF">HFQ13_10655</name>
</gene>
<keyword evidence="1" id="KW-0732">Signal</keyword>
<evidence type="ECO:0000256" key="1">
    <source>
        <dbReference type="SAM" id="SignalP"/>
    </source>
</evidence>
<proteinExistence type="predicted"/>
<feature type="signal peptide" evidence="1">
    <location>
        <begin position="1"/>
        <end position="28"/>
    </location>
</feature>
<protein>
    <submittedName>
        <fullName evidence="2">Uncharacterized protein</fullName>
    </submittedName>
</protein>
<dbReference type="Proteomes" id="UP001197378">
    <property type="component" value="Unassembled WGS sequence"/>
</dbReference>
<accession>A0AAE2YRC4</accession>